<evidence type="ECO:0000256" key="1">
    <source>
        <dbReference type="ARBA" id="ARBA00009235"/>
    </source>
</evidence>
<dbReference type="EMBL" id="CP043875">
    <property type="protein sequence ID" value="WOF17028.1"/>
    <property type="molecule type" value="Genomic_DNA"/>
</dbReference>
<dbReference type="KEGG" id="mefw:F1737_10235"/>
<dbReference type="NCBIfam" id="TIGR03127">
    <property type="entry name" value="RuMP_HxlB"/>
    <property type="match status" value="1"/>
</dbReference>
<dbReference type="InterPro" id="IPR001347">
    <property type="entry name" value="SIS_dom"/>
</dbReference>
<dbReference type="SUPFAM" id="SSF53697">
    <property type="entry name" value="SIS domain"/>
    <property type="match status" value="1"/>
</dbReference>
<protein>
    <submittedName>
        <fullName evidence="3">6-phospho-3-hexuloisomerase</fullName>
    </submittedName>
</protein>
<dbReference type="GO" id="GO:1901135">
    <property type="term" value="P:carbohydrate derivative metabolic process"/>
    <property type="evidence" value="ECO:0007669"/>
    <property type="project" value="InterPro"/>
</dbReference>
<dbReference type="InterPro" id="IPR046348">
    <property type="entry name" value="SIS_dom_sf"/>
</dbReference>
<dbReference type="PROSITE" id="PS51464">
    <property type="entry name" value="SIS"/>
    <property type="match status" value="1"/>
</dbReference>
<dbReference type="CDD" id="cd05005">
    <property type="entry name" value="SIS_PHI"/>
    <property type="match status" value="1"/>
</dbReference>
<dbReference type="PANTHER" id="PTHR43443">
    <property type="entry name" value="3-HEXULOSE-6-PHOSPHATE ISOMERASE"/>
    <property type="match status" value="1"/>
</dbReference>
<proteinExistence type="inferred from homology"/>
<dbReference type="GO" id="GO:0097367">
    <property type="term" value="F:carbohydrate derivative binding"/>
    <property type="evidence" value="ECO:0007669"/>
    <property type="project" value="InterPro"/>
</dbReference>
<dbReference type="Pfam" id="PF01380">
    <property type="entry name" value="SIS"/>
    <property type="match status" value="1"/>
</dbReference>
<evidence type="ECO:0000259" key="2">
    <source>
        <dbReference type="PROSITE" id="PS51464"/>
    </source>
</evidence>
<evidence type="ECO:0000313" key="3">
    <source>
        <dbReference type="EMBL" id="WOF17028.1"/>
    </source>
</evidence>
<dbReference type="Gene3D" id="3.40.50.10490">
    <property type="entry name" value="Glucose-6-phosphate isomerase like protein, domain 1"/>
    <property type="match status" value="1"/>
</dbReference>
<feature type="domain" description="SIS" evidence="2">
    <location>
        <begin position="35"/>
        <end position="193"/>
    </location>
</feature>
<name>A0AA97FEX1_9EURY</name>
<dbReference type="PANTHER" id="PTHR43443:SF1">
    <property type="entry name" value="3-HEXULOSE-6-PHOSPHATE ISOMERASE"/>
    <property type="match status" value="1"/>
</dbReference>
<accession>A0AA97FEX1</accession>
<dbReference type="GO" id="GO:0016853">
    <property type="term" value="F:isomerase activity"/>
    <property type="evidence" value="ECO:0007669"/>
    <property type="project" value="InterPro"/>
</dbReference>
<dbReference type="RefSeq" id="WP_317136480.1">
    <property type="nucleotide sequence ID" value="NZ_CP043875.1"/>
</dbReference>
<keyword evidence="4" id="KW-1185">Reference proteome</keyword>
<sequence length="206" mass="22266">MTGCRNRDVKDNMRVMVSEISSVIDAISQERIDCMVGELIKERRIYVAGAGRSGLIGRAFAMRLMHIGLDSYVVGETVTPAMRKDDLVVIFSGSGETNSVVDIAETSKSLGGCLCLITSHKESRISELADCVVVLPSVPPSDSEWPNTFEVRQLTGGYKSLALPLSPIGTLFETSAMIFSDAVIGAVMDIKKCEISDVMGRLSNIQ</sequence>
<dbReference type="GeneID" id="85230550"/>
<dbReference type="Proteomes" id="UP001301797">
    <property type="component" value="Chromosome"/>
</dbReference>
<evidence type="ECO:0000313" key="4">
    <source>
        <dbReference type="Proteomes" id="UP001301797"/>
    </source>
</evidence>
<dbReference type="AlphaFoldDB" id="A0AA97FEX1"/>
<organism evidence="3 4">
    <name type="scientific">Methanochimaera problematica</name>
    <dbReference type="NCBI Taxonomy" id="2609417"/>
    <lineage>
        <taxon>Archaea</taxon>
        <taxon>Methanobacteriati</taxon>
        <taxon>Methanobacteriota</taxon>
        <taxon>Stenosarchaea group</taxon>
        <taxon>Methanomicrobia</taxon>
        <taxon>Methanomicrobiales</taxon>
        <taxon>Methanomicrobiaceae</taxon>
        <taxon>Methanochimaera</taxon>
    </lineage>
</organism>
<comment type="similarity">
    <text evidence="1">Belongs to the SIS family. PHI subfamily.</text>
</comment>
<reference evidence="3 4" key="1">
    <citation type="submission" date="2019-09" db="EMBL/GenBank/DDBJ databases">
        <title>The complete genome of Methanoplanus sp. FWC-SCC4.</title>
        <authorList>
            <person name="Chen S.-C."/>
            <person name="Zhou Y.-Z."/>
            <person name="Lai M.-C."/>
        </authorList>
    </citation>
    <scope>NUCLEOTIDE SEQUENCE [LARGE SCALE GENOMIC DNA]</scope>
    <source>
        <strain evidence="3 4">FWC-SCC4</strain>
    </source>
</reference>
<gene>
    <name evidence="3" type="primary">hxlB</name>
    <name evidence="3" type="ORF">F1737_10235</name>
</gene>
<dbReference type="InterPro" id="IPR017552">
    <property type="entry name" value="PHI/rmpB"/>
</dbReference>